<comment type="caution">
    <text evidence="2">The sequence shown here is derived from an EMBL/GenBank/DDBJ whole genome shotgun (WGS) entry which is preliminary data.</text>
</comment>
<dbReference type="AlphaFoldDB" id="A0A3M2KV23"/>
<dbReference type="Proteomes" id="UP000279275">
    <property type="component" value="Unassembled WGS sequence"/>
</dbReference>
<evidence type="ECO:0000313" key="2">
    <source>
        <dbReference type="EMBL" id="RMI29001.1"/>
    </source>
</evidence>
<evidence type="ECO:0000313" key="3">
    <source>
        <dbReference type="Proteomes" id="UP000279275"/>
    </source>
</evidence>
<evidence type="ECO:0000256" key="1">
    <source>
        <dbReference type="SAM" id="MobiDB-lite"/>
    </source>
</evidence>
<dbReference type="Gene3D" id="1.10.287.130">
    <property type="match status" value="1"/>
</dbReference>
<dbReference type="OrthoDB" id="3541554at2"/>
<organism evidence="2 3">
    <name type="scientific">Nocardia stercoris</name>
    <dbReference type="NCBI Taxonomy" id="2483361"/>
    <lineage>
        <taxon>Bacteria</taxon>
        <taxon>Bacillati</taxon>
        <taxon>Actinomycetota</taxon>
        <taxon>Actinomycetes</taxon>
        <taxon>Mycobacteriales</taxon>
        <taxon>Nocardiaceae</taxon>
        <taxon>Nocardia</taxon>
    </lineage>
</organism>
<gene>
    <name evidence="2" type="ORF">EBN03_28130</name>
</gene>
<dbReference type="RefSeq" id="WP_122191165.1">
    <property type="nucleotide sequence ID" value="NZ_RFFH01000017.1"/>
</dbReference>
<dbReference type="Pfam" id="PF05120">
    <property type="entry name" value="GvpG"/>
    <property type="match status" value="1"/>
</dbReference>
<sequence>MGLLTWVVSLPFAPVRGVIWVSELIQDEVEQQLHDPKNLRRELEEIDRAVATGELSPDEAEQVQQEVLDRMTGPEKGVATDRKE</sequence>
<name>A0A3M2KV23_9NOCA</name>
<feature type="compositionally biased region" description="Basic and acidic residues" evidence="1">
    <location>
        <begin position="67"/>
        <end position="84"/>
    </location>
</feature>
<proteinExistence type="predicted"/>
<dbReference type="InterPro" id="IPR007804">
    <property type="entry name" value="GvpG"/>
</dbReference>
<accession>A0A3M2KV23</accession>
<keyword evidence="3" id="KW-1185">Reference proteome</keyword>
<feature type="region of interest" description="Disordered" evidence="1">
    <location>
        <begin position="50"/>
        <end position="84"/>
    </location>
</feature>
<dbReference type="EMBL" id="RFFH01000017">
    <property type="protein sequence ID" value="RMI29001.1"/>
    <property type="molecule type" value="Genomic_DNA"/>
</dbReference>
<reference evidence="2 3" key="1">
    <citation type="submission" date="2018-10" db="EMBL/GenBank/DDBJ databases">
        <title>Isolation from cow dung.</title>
        <authorList>
            <person name="Ling L."/>
        </authorList>
    </citation>
    <scope>NUCLEOTIDE SEQUENCE [LARGE SCALE GENOMIC DNA]</scope>
    <source>
        <strain evidence="2 3">NEAU-LL90</strain>
    </source>
</reference>
<protein>
    <submittedName>
        <fullName evidence="2">Gas vesicle protein G</fullName>
    </submittedName>
</protein>